<dbReference type="STRING" id="497964.CfE428DRAFT_4209"/>
<feature type="compositionally biased region" description="Low complexity" evidence="1">
    <location>
        <begin position="321"/>
        <end position="331"/>
    </location>
</feature>
<sequence length="1189" mass="120900">MGDPLSESNLEALDAAPTTSSAVTLDDATIKASDLAQRGLTHYTTAWADDSIPDSPDAADVPNAPPDAQSNVTSPDASPSYASASSVTSPSNASPSAAAPGFALTLIDAPSDSGPDASPAPVDPADPVTAAQRDYQAARQAAGQSMLDTRQKLANLGFSVPDDALADPAALHTAVQVQINAALADPSANQLSPLGPARLTPHSQLLRDNLADLGNRAAAIVSDHADTLDDLRSSYRALSTSRPPTTEPPTAASPDQGSTSRPPTTEPLTAASPDQGSTSQSPMTDAQGQPTGAQPQPNAAQSQPGTGPSQPTATSPQADRAASVTPATTATPPSPAGAPVQPITGIPNFLWRTALTGAHTFEKSIEGALQWSKALPEWAGGIMPVAWALQKVANHTAALPALQHRTEQQEALLRGEPVVLDSGETVQLGEPSTATRIGSNLVGGLIGNAPGIALGGIPGLLTLGMQTAAQSSAEAHDQAKAAGASDSDAAKAGLVAALKTLPGTLLFAGAGGVTGKILKNIVPLEASPLARAAAAWVTGSGVNVAAGAAGKAAAGQNPTPTLDDLVNAVVFAGHGASTEYQSPQQLATARSILSGQHPQVAVLDGIAQGAGGRYTPEQQAQAAQYSHALRAVAADFLDKVRAGKGINDRAGAAAESPAVPGGPVAESGPGESNLSTPSGLTSQNPPAGLTSPGSLVRQGSTGSQSFRPSTPAAPEGQSFATPPAPETPGAPERPWGVSEADRGTPVESRNGITGTLGDANSQKAAVRDASGNYHLFDAADVRPAAPDVPRESGEKSNIPANPNPPPNPGPWGEVTDDHRGLPVETQDGRTGTLAAGPLPNTPNPNIVLRDAAGTLHVVPQAETRLAGSAGDDAPSPEGGATATGTPAAPPNPGPWGEVTDDHRGLPVETQDGLTGTLAAGPPPGSPNGNVAIRDAAGKLHVKPQAETRLAGSPGDDAPPPESGAPAPGANFTTPEAGTPDVPDETATNSDEGDESGIAAHTTFYTHPLDPVTPPEPGKGIVAEPNRATVEEAEVINEPLEHGTVYLPDGSVLMRKPGKIKDQVPFKKKEIPLLKDNIFTHNHPCGNSFSEGDLDFAAKADLGEIRIVCPTPKGGAVLFRLQRPAKGWLPAEEMTSAYKAAMSKVRNRQFAERAANKVGKKQSSQIFAHEIMNELQKEFPEDILYSRTDL</sequence>
<reference evidence="2 3" key="1">
    <citation type="journal article" date="2011" name="J. Bacteriol.">
        <title>Genome sequence of Chthoniobacter flavus Ellin428, an aerobic heterotrophic soil bacterium.</title>
        <authorList>
            <person name="Kant R."/>
            <person name="van Passel M.W."/>
            <person name="Palva A."/>
            <person name="Lucas S."/>
            <person name="Lapidus A."/>
            <person name="Glavina Del Rio T."/>
            <person name="Dalin E."/>
            <person name="Tice H."/>
            <person name="Bruce D."/>
            <person name="Goodwin L."/>
            <person name="Pitluck S."/>
            <person name="Larimer F.W."/>
            <person name="Land M.L."/>
            <person name="Hauser L."/>
            <person name="Sangwan P."/>
            <person name="de Vos W.M."/>
            <person name="Janssen P.H."/>
            <person name="Smidt H."/>
        </authorList>
    </citation>
    <scope>NUCLEOTIDE SEQUENCE [LARGE SCALE GENOMIC DNA]</scope>
    <source>
        <strain evidence="2 3">Ellin428</strain>
    </source>
</reference>
<dbReference type="Proteomes" id="UP000005824">
    <property type="component" value="Unassembled WGS sequence"/>
</dbReference>
<keyword evidence="3" id="KW-1185">Reference proteome</keyword>
<evidence type="ECO:0000313" key="2">
    <source>
        <dbReference type="EMBL" id="EDY18425.1"/>
    </source>
</evidence>
<accession>B4D5M0</accession>
<evidence type="ECO:0000256" key="1">
    <source>
        <dbReference type="SAM" id="MobiDB-lite"/>
    </source>
</evidence>
<feature type="region of interest" description="Disordered" evidence="1">
    <location>
        <begin position="238"/>
        <end position="342"/>
    </location>
</feature>
<evidence type="ECO:0000313" key="3">
    <source>
        <dbReference type="Proteomes" id="UP000005824"/>
    </source>
</evidence>
<feature type="compositionally biased region" description="Polar residues" evidence="1">
    <location>
        <begin position="670"/>
        <end position="708"/>
    </location>
</feature>
<organism evidence="2 3">
    <name type="scientific">Chthoniobacter flavus Ellin428</name>
    <dbReference type="NCBI Taxonomy" id="497964"/>
    <lineage>
        <taxon>Bacteria</taxon>
        <taxon>Pseudomonadati</taxon>
        <taxon>Verrucomicrobiota</taxon>
        <taxon>Spartobacteria</taxon>
        <taxon>Chthoniobacterales</taxon>
        <taxon>Chthoniobacteraceae</taxon>
        <taxon>Chthoniobacter</taxon>
    </lineage>
</organism>
<feature type="compositionally biased region" description="Low complexity" evidence="1">
    <location>
        <begin position="239"/>
        <end position="254"/>
    </location>
</feature>
<feature type="region of interest" description="Disordered" evidence="1">
    <location>
        <begin position="777"/>
        <end position="843"/>
    </location>
</feature>
<dbReference type="RefSeq" id="WP_006981533.1">
    <property type="nucleotide sequence ID" value="NZ_ABVL01000013.1"/>
</dbReference>
<feature type="compositionally biased region" description="Low complexity" evidence="1">
    <location>
        <begin position="286"/>
        <end position="304"/>
    </location>
</feature>
<protein>
    <submittedName>
        <fullName evidence="2">Uncharacterized protein</fullName>
    </submittedName>
</protein>
<feature type="region of interest" description="Disordered" evidence="1">
    <location>
        <begin position="1"/>
        <end position="22"/>
    </location>
</feature>
<feature type="region of interest" description="Disordered" evidence="1">
    <location>
        <begin position="866"/>
        <end position="931"/>
    </location>
</feature>
<feature type="compositionally biased region" description="Polar residues" evidence="1">
    <location>
        <begin position="255"/>
        <end position="284"/>
    </location>
</feature>
<feature type="region of interest" description="Disordered" evidence="1">
    <location>
        <begin position="947"/>
        <end position="995"/>
    </location>
</feature>
<dbReference type="AlphaFoldDB" id="B4D5M0"/>
<dbReference type="EMBL" id="ABVL01000013">
    <property type="protein sequence ID" value="EDY18425.1"/>
    <property type="molecule type" value="Genomic_DNA"/>
</dbReference>
<feature type="compositionally biased region" description="Low complexity" evidence="1">
    <location>
        <begin position="873"/>
        <end position="886"/>
    </location>
</feature>
<feature type="compositionally biased region" description="Low complexity" evidence="1">
    <location>
        <begin position="108"/>
        <end position="144"/>
    </location>
</feature>
<feature type="region of interest" description="Disordered" evidence="1">
    <location>
        <begin position="650"/>
        <end position="765"/>
    </location>
</feature>
<dbReference type="eggNOG" id="ENOG5033EDF">
    <property type="taxonomic scope" value="Bacteria"/>
</dbReference>
<proteinExistence type="predicted"/>
<feature type="compositionally biased region" description="Polar residues" evidence="1">
    <location>
        <begin position="305"/>
        <end position="317"/>
    </location>
</feature>
<name>B4D5M0_9BACT</name>
<feature type="compositionally biased region" description="Polar residues" evidence="1">
    <location>
        <begin position="750"/>
        <end position="763"/>
    </location>
</feature>
<feature type="compositionally biased region" description="Low complexity" evidence="1">
    <location>
        <begin position="47"/>
        <end position="100"/>
    </location>
</feature>
<dbReference type="InParanoid" id="B4D5M0"/>
<comment type="caution">
    <text evidence="2">The sequence shown here is derived from an EMBL/GenBank/DDBJ whole genome shotgun (WGS) entry which is preliminary data.</text>
</comment>
<feature type="region of interest" description="Disordered" evidence="1">
    <location>
        <begin position="47"/>
        <end position="145"/>
    </location>
</feature>
<gene>
    <name evidence="2" type="ORF">CfE428DRAFT_4209</name>
</gene>